<keyword evidence="8 9" id="KW-0472">Membrane</keyword>
<keyword evidence="4 9" id="KW-1003">Cell membrane</keyword>
<feature type="transmembrane region" description="Helical" evidence="9">
    <location>
        <begin position="58"/>
        <end position="80"/>
    </location>
</feature>
<gene>
    <name evidence="9 10" type="primary">cobD</name>
    <name evidence="10" type="ORF">CPZ25_016835</name>
</gene>
<evidence type="ECO:0000256" key="7">
    <source>
        <dbReference type="ARBA" id="ARBA00022989"/>
    </source>
</evidence>
<dbReference type="NCBIfam" id="TIGR00380">
    <property type="entry name" value="cobal_cbiB"/>
    <property type="match status" value="1"/>
</dbReference>
<feature type="transmembrane region" description="Helical" evidence="9">
    <location>
        <begin position="164"/>
        <end position="189"/>
    </location>
</feature>
<comment type="function">
    <text evidence="9">Converts cobyric acid to cobinamide by the addition of aminopropanol on the F carboxylic group.</text>
</comment>
<dbReference type="AlphaFoldDB" id="A0A4P9CBC7"/>
<dbReference type="HAMAP" id="MF_00024">
    <property type="entry name" value="CobD_CbiB"/>
    <property type="match status" value="1"/>
</dbReference>
<dbReference type="EMBL" id="CP029487">
    <property type="protein sequence ID" value="QCT72919.1"/>
    <property type="molecule type" value="Genomic_DNA"/>
</dbReference>
<proteinExistence type="inferred from homology"/>
<evidence type="ECO:0000256" key="5">
    <source>
        <dbReference type="ARBA" id="ARBA00022573"/>
    </source>
</evidence>
<dbReference type="GO" id="GO:0009236">
    <property type="term" value="P:cobalamin biosynthetic process"/>
    <property type="evidence" value="ECO:0007669"/>
    <property type="project" value="UniProtKB-UniRule"/>
</dbReference>
<dbReference type="InterPro" id="IPR004485">
    <property type="entry name" value="Cobalamin_biosynth_CobD/CbiB"/>
</dbReference>
<keyword evidence="6 9" id="KW-0812">Transmembrane</keyword>
<dbReference type="Proteomes" id="UP000218387">
    <property type="component" value="Chromosome"/>
</dbReference>
<dbReference type="Pfam" id="PF03186">
    <property type="entry name" value="CobD_Cbib"/>
    <property type="match status" value="1"/>
</dbReference>
<dbReference type="PANTHER" id="PTHR34308">
    <property type="entry name" value="COBALAMIN BIOSYNTHESIS PROTEIN CBIB"/>
    <property type="match status" value="1"/>
</dbReference>
<accession>A0A4P9CBC7</accession>
<evidence type="ECO:0000256" key="8">
    <source>
        <dbReference type="ARBA" id="ARBA00023136"/>
    </source>
</evidence>
<protein>
    <recommendedName>
        <fullName evidence="9">Cobalamin biosynthesis protein CobD</fullName>
    </recommendedName>
</protein>
<reference evidence="10 11" key="1">
    <citation type="submission" date="2018-05" db="EMBL/GenBank/DDBJ databases">
        <title>Genome comparison of Eubacterium sp.</title>
        <authorList>
            <person name="Feng Y."/>
            <person name="Sanchez-Andrea I."/>
            <person name="Stams A.J.M."/>
            <person name="De Vos W.M."/>
        </authorList>
    </citation>
    <scope>NUCLEOTIDE SEQUENCE [LARGE SCALE GENOMIC DNA]</scope>
    <source>
        <strain evidence="10 11">YI</strain>
    </source>
</reference>
<evidence type="ECO:0000256" key="4">
    <source>
        <dbReference type="ARBA" id="ARBA00022475"/>
    </source>
</evidence>
<organism evidence="10 11">
    <name type="scientific">Eubacterium maltosivorans</name>
    <dbReference type="NCBI Taxonomy" id="2041044"/>
    <lineage>
        <taxon>Bacteria</taxon>
        <taxon>Bacillati</taxon>
        <taxon>Bacillota</taxon>
        <taxon>Clostridia</taxon>
        <taxon>Eubacteriales</taxon>
        <taxon>Eubacteriaceae</taxon>
        <taxon>Eubacterium</taxon>
    </lineage>
</organism>
<feature type="transmembrane region" description="Helical" evidence="9">
    <location>
        <begin position="219"/>
        <end position="241"/>
    </location>
</feature>
<keyword evidence="7 9" id="KW-1133">Transmembrane helix</keyword>
<dbReference type="GO" id="GO:0048472">
    <property type="term" value="F:threonine-phosphate decarboxylase activity"/>
    <property type="evidence" value="ECO:0007669"/>
    <property type="project" value="InterPro"/>
</dbReference>
<feature type="transmembrane region" description="Helical" evidence="9">
    <location>
        <begin position="86"/>
        <end position="105"/>
    </location>
</feature>
<feature type="transmembrane region" description="Helical" evidence="9">
    <location>
        <begin position="27"/>
        <end position="46"/>
    </location>
</feature>
<name>A0A4P9CBC7_EUBML</name>
<comment type="similarity">
    <text evidence="3 9">Belongs to the CobD/CbiB family.</text>
</comment>
<feature type="transmembrane region" description="Helical" evidence="9">
    <location>
        <begin position="308"/>
        <end position="333"/>
    </location>
</feature>
<comment type="pathway">
    <text evidence="2 9">Cofactor biosynthesis; adenosylcobalamin biosynthesis.</text>
</comment>
<dbReference type="GO" id="GO:0015420">
    <property type="term" value="F:ABC-type vitamin B12 transporter activity"/>
    <property type="evidence" value="ECO:0007669"/>
    <property type="project" value="UniProtKB-UniRule"/>
</dbReference>
<evidence type="ECO:0000256" key="1">
    <source>
        <dbReference type="ARBA" id="ARBA00004651"/>
    </source>
</evidence>
<evidence type="ECO:0000313" key="11">
    <source>
        <dbReference type="Proteomes" id="UP000218387"/>
    </source>
</evidence>
<dbReference type="KEGG" id="emt:CPZ25_016835"/>
<keyword evidence="5 9" id="KW-0169">Cobalamin biosynthesis</keyword>
<evidence type="ECO:0000313" key="10">
    <source>
        <dbReference type="EMBL" id="QCT72919.1"/>
    </source>
</evidence>
<evidence type="ECO:0000256" key="3">
    <source>
        <dbReference type="ARBA" id="ARBA00006263"/>
    </source>
</evidence>
<dbReference type="RefSeq" id="WP_083337161.1">
    <property type="nucleotide sequence ID" value="NZ_CP029487.1"/>
</dbReference>
<dbReference type="PANTHER" id="PTHR34308:SF1">
    <property type="entry name" value="COBALAMIN BIOSYNTHESIS PROTEIN CBIB"/>
    <property type="match status" value="1"/>
</dbReference>
<sequence>MLLGMSAGIWFCLIVGAVVLDRLIGDPAWIPHPIVYIGKLVGFLTKKLNKGKARKFKGLILWVLTIVITGAVILAVQYIAYRLNIVLFYVVNLYLLSTTIAAKCLQEEVMKVYDALRDKDIPKARTMVGYLVGRDTQELQEGGIVRATVETTAENTIDGVLAPIFYMIIGVVLWVFVPFINPLLLAMLYKAVNTMDSMVGYVQEPYKDFGYFPAKIDDIANFVIARIGSWFMLIGGLFLGYRVSEGQRIYARDRKNHKSPNSGHPESVVAGLLGVQLGGTNLYFGQTLEKPTIGDAGRILAYEDIKDTISIMFSSEVVMMVLTSLIFFGIYIVS</sequence>
<evidence type="ECO:0000256" key="6">
    <source>
        <dbReference type="ARBA" id="ARBA00022692"/>
    </source>
</evidence>
<dbReference type="GO" id="GO:0005886">
    <property type="term" value="C:plasma membrane"/>
    <property type="evidence" value="ECO:0007669"/>
    <property type="project" value="UniProtKB-SubCell"/>
</dbReference>
<evidence type="ECO:0000256" key="9">
    <source>
        <dbReference type="HAMAP-Rule" id="MF_00024"/>
    </source>
</evidence>
<dbReference type="UniPathway" id="UPA00148"/>
<keyword evidence="11" id="KW-1185">Reference proteome</keyword>
<comment type="subcellular location">
    <subcellularLocation>
        <location evidence="1 9">Cell membrane</location>
        <topology evidence="1 9">Multi-pass membrane protein</topology>
    </subcellularLocation>
</comment>
<evidence type="ECO:0000256" key="2">
    <source>
        <dbReference type="ARBA" id="ARBA00004953"/>
    </source>
</evidence>